<sequence>MQVQLPTDVLRRMRRHLFRSGSREIGGILMGEEIADQLFRIVDFSVDTSGGTRAQFLRDADHHDEALSAFFERTGANYARFNYLGEWHSHPSFSVNPSLQDVHAMQDLVDGSGEVDFAVLFISRLRWYWRFECSAYLFVRGHPPSLVSVTRVERAT</sequence>
<dbReference type="GO" id="GO:0008237">
    <property type="term" value="F:metallopeptidase activity"/>
    <property type="evidence" value="ECO:0007669"/>
    <property type="project" value="UniProtKB-KW"/>
</dbReference>
<accession>A0A1G7I4L2</accession>
<dbReference type="OrthoDB" id="7848394at2"/>
<gene>
    <name evidence="7" type="ORF">SAMN05421720_1302</name>
</gene>
<dbReference type="InterPro" id="IPR037518">
    <property type="entry name" value="MPN"/>
</dbReference>
<dbReference type="Pfam" id="PF14464">
    <property type="entry name" value="Prok-JAB"/>
    <property type="match status" value="1"/>
</dbReference>
<reference evidence="7 8" key="1">
    <citation type="submission" date="2016-10" db="EMBL/GenBank/DDBJ databases">
        <authorList>
            <person name="de Groot N.N."/>
        </authorList>
    </citation>
    <scope>NUCLEOTIDE SEQUENCE [LARGE SCALE GENOMIC DNA]</scope>
    <source>
        <strain evidence="7 8">ATCC 700224</strain>
    </source>
</reference>
<evidence type="ECO:0000313" key="8">
    <source>
        <dbReference type="Proteomes" id="UP000199412"/>
    </source>
</evidence>
<dbReference type="SUPFAM" id="SSF102712">
    <property type="entry name" value="JAB1/MPN domain"/>
    <property type="match status" value="1"/>
</dbReference>
<evidence type="ECO:0000256" key="1">
    <source>
        <dbReference type="ARBA" id="ARBA00022670"/>
    </source>
</evidence>
<dbReference type="Proteomes" id="UP000199412">
    <property type="component" value="Unassembled WGS sequence"/>
</dbReference>
<keyword evidence="8" id="KW-1185">Reference proteome</keyword>
<dbReference type="Gene3D" id="3.40.140.10">
    <property type="entry name" value="Cytidine Deaminase, domain 2"/>
    <property type="match status" value="1"/>
</dbReference>
<dbReference type="AlphaFoldDB" id="A0A1G7I4L2"/>
<dbReference type="PROSITE" id="PS50249">
    <property type="entry name" value="MPN"/>
    <property type="match status" value="1"/>
</dbReference>
<dbReference type="STRING" id="69960.SAMN05421720_1302"/>
<keyword evidence="3" id="KW-0378">Hydrolase</keyword>
<dbReference type="GO" id="GO:0046872">
    <property type="term" value="F:metal ion binding"/>
    <property type="evidence" value="ECO:0007669"/>
    <property type="project" value="UniProtKB-KW"/>
</dbReference>
<evidence type="ECO:0000256" key="5">
    <source>
        <dbReference type="ARBA" id="ARBA00023049"/>
    </source>
</evidence>
<evidence type="ECO:0000259" key="6">
    <source>
        <dbReference type="PROSITE" id="PS50249"/>
    </source>
</evidence>
<evidence type="ECO:0000256" key="3">
    <source>
        <dbReference type="ARBA" id="ARBA00022801"/>
    </source>
</evidence>
<keyword evidence="5" id="KW-0482">Metalloprotease</keyword>
<keyword evidence="2" id="KW-0479">Metal-binding</keyword>
<dbReference type="RefSeq" id="WP_092788127.1">
    <property type="nucleotide sequence ID" value="NZ_FNAP01000030.1"/>
</dbReference>
<feature type="domain" description="MPN" evidence="6">
    <location>
        <begin position="3"/>
        <end position="142"/>
    </location>
</feature>
<evidence type="ECO:0000313" key="7">
    <source>
        <dbReference type="EMBL" id="SDF07416.1"/>
    </source>
</evidence>
<protein>
    <submittedName>
        <fullName evidence="7">Integrative and conjugative element protein, VC0181 family</fullName>
    </submittedName>
</protein>
<keyword evidence="4" id="KW-0862">Zinc</keyword>
<organism evidence="7 8">
    <name type="scientific">Rhodospira trueperi</name>
    <dbReference type="NCBI Taxonomy" id="69960"/>
    <lineage>
        <taxon>Bacteria</taxon>
        <taxon>Pseudomonadati</taxon>
        <taxon>Pseudomonadota</taxon>
        <taxon>Alphaproteobacteria</taxon>
        <taxon>Rhodospirillales</taxon>
        <taxon>Rhodospirillaceae</taxon>
        <taxon>Rhodospira</taxon>
    </lineage>
</organism>
<evidence type="ECO:0000256" key="2">
    <source>
        <dbReference type="ARBA" id="ARBA00022723"/>
    </source>
</evidence>
<dbReference type="GO" id="GO:0006508">
    <property type="term" value="P:proteolysis"/>
    <property type="evidence" value="ECO:0007669"/>
    <property type="project" value="UniProtKB-KW"/>
</dbReference>
<proteinExistence type="predicted"/>
<keyword evidence="1" id="KW-0645">Protease</keyword>
<evidence type="ECO:0000256" key="4">
    <source>
        <dbReference type="ARBA" id="ARBA00022833"/>
    </source>
</evidence>
<dbReference type="InterPro" id="IPR028090">
    <property type="entry name" value="JAB_dom_prok"/>
</dbReference>
<dbReference type="EMBL" id="FNAP01000030">
    <property type="protein sequence ID" value="SDF07416.1"/>
    <property type="molecule type" value="Genomic_DNA"/>
</dbReference>
<name>A0A1G7I4L2_9PROT</name>